<dbReference type="AlphaFoldDB" id="A0A1T4KDT6"/>
<sequence length="61" mass="7164">MFNIEGTCDWCKQPRLLAKHEYIDGKAHYACQNCNDFAQMDVRLFNLAEIAQQERRAAQQM</sequence>
<dbReference type="OrthoDB" id="5917768at2"/>
<dbReference type="Proteomes" id="UP000190834">
    <property type="component" value="Unassembled WGS sequence"/>
</dbReference>
<protein>
    <submittedName>
        <fullName evidence="1">Uncharacterized protein</fullName>
    </submittedName>
</protein>
<reference evidence="2" key="1">
    <citation type="submission" date="2017-02" db="EMBL/GenBank/DDBJ databases">
        <authorList>
            <person name="Varghese N."/>
            <person name="Submissions S."/>
        </authorList>
    </citation>
    <scope>NUCLEOTIDE SEQUENCE [LARGE SCALE GENOMIC DNA]</scope>
    <source>
        <strain evidence="2">DSM 19608</strain>
    </source>
</reference>
<organism evidence="1 2">
    <name type="scientific">Vibrio cincinnatiensis DSM 19608</name>
    <dbReference type="NCBI Taxonomy" id="1123491"/>
    <lineage>
        <taxon>Bacteria</taxon>
        <taxon>Pseudomonadati</taxon>
        <taxon>Pseudomonadota</taxon>
        <taxon>Gammaproteobacteria</taxon>
        <taxon>Vibrionales</taxon>
        <taxon>Vibrionaceae</taxon>
        <taxon>Vibrio</taxon>
    </lineage>
</organism>
<name>A0A1T4KDT6_VIBCI</name>
<dbReference type="GeneID" id="70583747"/>
<dbReference type="EMBL" id="FUXB01000001">
    <property type="protein sequence ID" value="SJZ40527.1"/>
    <property type="molecule type" value="Genomic_DNA"/>
</dbReference>
<dbReference type="RefSeq" id="WP_078924574.1">
    <property type="nucleotide sequence ID" value="NZ_FUXB01000001.1"/>
</dbReference>
<proteinExistence type="predicted"/>
<keyword evidence="2" id="KW-1185">Reference proteome</keyword>
<dbReference type="STRING" id="1123491.SAMN02745782_00161"/>
<gene>
    <name evidence="1" type="ORF">SAMN02745782_00161</name>
</gene>
<accession>A0A1T4KDT6</accession>
<evidence type="ECO:0000313" key="1">
    <source>
        <dbReference type="EMBL" id="SJZ40527.1"/>
    </source>
</evidence>
<evidence type="ECO:0000313" key="2">
    <source>
        <dbReference type="Proteomes" id="UP000190834"/>
    </source>
</evidence>